<sequence length="204" mass="23676">MYRQMCKFMREAQPSVFTSSVDKGVKRVRDSKGKYAFLLDSMNYYHNQRKPCTTMNCYHNQRKPCTTVRSTATVSLLPEEYVSVKYLYDVLVCGRAPINIAVLQLREVGELHKLERKWWYDKGECGQNIKSCNPWSLSKTLLKPTNVHQEMHNMKERTVMKAGEDPVQTSRLQVQLRLQPISAKPALANPKGAEQELNFLWCQE</sequence>
<dbReference type="EMBL" id="PZQS01000003">
    <property type="protein sequence ID" value="PVD34214.1"/>
    <property type="molecule type" value="Genomic_DNA"/>
</dbReference>
<comment type="caution">
    <text evidence="1">The sequence shown here is derived from an EMBL/GenBank/DDBJ whole genome shotgun (WGS) entry which is preliminary data.</text>
</comment>
<protein>
    <submittedName>
        <fullName evidence="1">Uncharacterized protein</fullName>
    </submittedName>
</protein>
<accession>A0A2T7PLD6</accession>
<evidence type="ECO:0000313" key="2">
    <source>
        <dbReference type="Proteomes" id="UP000245119"/>
    </source>
</evidence>
<dbReference type="Proteomes" id="UP000245119">
    <property type="component" value="Linkage Group LG3"/>
</dbReference>
<reference evidence="1 2" key="1">
    <citation type="submission" date="2018-04" db="EMBL/GenBank/DDBJ databases">
        <title>The genome of golden apple snail Pomacea canaliculata provides insight into stress tolerance and invasive adaptation.</title>
        <authorList>
            <person name="Liu C."/>
            <person name="Liu B."/>
            <person name="Ren Y."/>
            <person name="Zhang Y."/>
            <person name="Wang H."/>
            <person name="Li S."/>
            <person name="Jiang F."/>
            <person name="Yin L."/>
            <person name="Zhang G."/>
            <person name="Qian W."/>
            <person name="Fan W."/>
        </authorList>
    </citation>
    <scope>NUCLEOTIDE SEQUENCE [LARGE SCALE GENOMIC DNA]</scope>
    <source>
        <strain evidence="1">SZHN2017</strain>
        <tissue evidence="1">Muscle</tissue>
    </source>
</reference>
<organism evidence="1 2">
    <name type="scientific">Pomacea canaliculata</name>
    <name type="common">Golden apple snail</name>
    <dbReference type="NCBI Taxonomy" id="400727"/>
    <lineage>
        <taxon>Eukaryota</taxon>
        <taxon>Metazoa</taxon>
        <taxon>Spiralia</taxon>
        <taxon>Lophotrochozoa</taxon>
        <taxon>Mollusca</taxon>
        <taxon>Gastropoda</taxon>
        <taxon>Caenogastropoda</taxon>
        <taxon>Architaenioglossa</taxon>
        <taxon>Ampullarioidea</taxon>
        <taxon>Ampullariidae</taxon>
        <taxon>Pomacea</taxon>
    </lineage>
</organism>
<dbReference type="AlphaFoldDB" id="A0A2T7PLD6"/>
<dbReference type="SUPFAM" id="SSF53850">
    <property type="entry name" value="Periplasmic binding protein-like II"/>
    <property type="match status" value="1"/>
</dbReference>
<keyword evidence="2" id="KW-1185">Reference proteome</keyword>
<evidence type="ECO:0000313" key="1">
    <source>
        <dbReference type="EMBL" id="PVD34214.1"/>
    </source>
</evidence>
<name>A0A2T7PLD6_POMCA</name>
<proteinExistence type="predicted"/>
<gene>
    <name evidence="1" type="ORF">C0Q70_05480</name>
</gene>
<dbReference type="Gene3D" id="3.40.190.10">
    <property type="entry name" value="Periplasmic binding protein-like II"/>
    <property type="match status" value="2"/>
</dbReference>
<dbReference type="STRING" id="400727.A0A2T7PLD6"/>